<proteinExistence type="predicted"/>
<keyword evidence="2" id="KW-1185">Reference proteome</keyword>
<evidence type="ECO:0000313" key="1">
    <source>
        <dbReference type="EMBL" id="TFK63139.1"/>
    </source>
</evidence>
<gene>
    <name evidence="1" type="ORF">BDN72DRAFT_847983</name>
</gene>
<name>A0ACD3ACV2_9AGAR</name>
<evidence type="ECO:0000313" key="2">
    <source>
        <dbReference type="Proteomes" id="UP000308600"/>
    </source>
</evidence>
<protein>
    <submittedName>
        <fullName evidence="1">Uncharacterized protein</fullName>
    </submittedName>
</protein>
<sequence>MALSSLLMIGCASTLTAVQNSSNAPTFKAWNRPGGSTHSGPSRARGNLAAVL</sequence>
<accession>A0ACD3ACV2</accession>
<dbReference type="EMBL" id="ML208538">
    <property type="protein sequence ID" value="TFK63139.1"/>
    <property type="molecule type" value="Genomic_DNA"/>
</dbReference>
<organism evidence="1 2">
    <name type="scientific">Pluteus cervinus</name>
    <dbReference type="NCBI Taxonomy" id="181527"/>
    <lineage>
        <taxon>Eukaryota</taxon>
        <taxon>Fungi</taxon>
        <taxon>Dikarya</taxon>
        <taxon>Basidiomycota</taxon>
        <taxon>Agaricomycotina</taxon>
        <taxon>Agaricomycetes</taxon>
        <taxon>Agaricomycetidae</taxon>
        <taxon>Agaricales</taxon>
        <taxon>Pluteineae</taxon>
        <taxon>Pluteaceae</taxon>
        <taxon>Pluteus</taxon>
    </lineage>
</organism>
<dbReference type="Proteomes" id="UP000308600">
    <property type="component" value="Unassembled WGS sequence"/>
</dbReference>
<reference evidence="1 2" key="1">
    <citation type="journal article" date="2019" name="Nat. Ecol. Evol.">
        <title>Megaphylogeny resolves global patterns of mushroom evolution.</title>
        <authorList>
            <person name="Varga T."/>
            <person name="Krizsan K."/>
            <person name="Foldi C."/>
            <person name="Dima B."/>
            <person name="Sanchez-Garcia M."/>
            <person name="Sanchez-Ramirez S."/>
            <person name="Szollosi G.J."/>
            <person name="Szarkandi J.G."/>
            <person name="Papp V."/>
            <person name="Albert L."/>
            <person name="Andreopoulos W."/>
            <person name="Angelini C."/>
            <person name="Antonin V."/>
            <person name="Barry K.W."/>
            <person name="Bougher N.L."/>
            <person name="Buchanan P."/>
            <person name="Buyck B."/>
            <person name="Bense V."/>
            <person name="Catcheside P."/>
            <person name="Chovatia M."/>
            <person name="Cooper J."/>
            <person name="Damon W."/>
            <person name="Desjardin D."/>
            <person name="Finy P."/>
            <person name="Geml J."/>
            <person name="Haridas S."/>
            <person name="Hughes K."/>
            <person name="Justo A."/>
            <person name="Karasinski D."/>
            <person name="Kautmanova I."/>
            <person name="Kiss B."/>
            <person name="Kocsube S."/>
            <person name="Kotiranta H."/>
            <person name="LaButti K.M."/>
            <person name="Lechner B.E."/>
            <person name="Liimatainen K."/>
            <person name="Lipzen A."/>
            <person name="Lukacs Z."/>
            <person name="Mihaltcheva S."/>
            <person name="Morgado L.N."/>
            <person name="Niskanen T."/>
            <person name="Noordeloos M.E."/>
            <person name="Ohm R.A."/>
            <person name="Ortiz-Santana B."/>
            <person name="Ovrebo C."/>
            <person name="Racz N."/>
            <person name="Riley R."/>
            <person name="Savchenko A."/>
            <person name="Shiryaev A."/>
            <person name="Soop K."/>
            <person name="Spirin V."/>
            <person name="Szebenyi C."/>
            <person name="Tomsovsky M."/>
            <person name="Tulloss R.E."/>
            <person name="Uehling J."/>
            <person name="Grigoriev I.V."/>
            <person name="Vagvolgyi C."/>
            <person name="Papp T."/>
            <person name="Martin F.M."/>
            <person name="Miettinen O."/>
            <person name="Hibbett D.S."/>
            <person name="Nagy L.G."/>
        </authorList>
    </citation>
    <scope>NUCLEOTIDE SEQUENCE [LARGE SCALE GENOMIC DNA]</scope>
    <source>
        <strain evidence="1 2">NL-1719</strain>
    </source>
</reference>